<dbReference type="SUPFAM" id="SSF53335">
    <property type="entry name" value="S-adenosyl-L-methionine-dependent methyltransferases"/>
    <property type="match status" value="1"/>
</dbReference>
<evidence type="ECO:0008006" key="2">
    <source>
        <dbReference type="Google" id="ProtNLM"/>
    </source>
</evidence>
<sequence length="121" mass="13864">DFLYYLPSYIAYILKPNSNVVLMNPGGGLDILSALQNNCKKITIVEKNPILINLLKEEYRDFNGNVLNSSKVKVINENDRNFIASSKKKYDLIFLCLDDSYKVVTAGTYSLGEKYFRIRKI</sequence>
<gene>
    <name evidence="1" type="ORF">S01H4_02229</name>
</gene>
<dbReference type="Gene3D" id="3.40.50.150">
    <property type="entry name" value="Vaccinia Virus protein VP39"/>
    <property type="match status" value="1"/>
</dbReference>
<feature type="non-terminal residue" evidence="1">
    <location>
        <position position="1"/>
    </location>
</feature>
<dbReference type="EMBL" id="BART01000471">
    <property type="protein sequence ID" value="GAG72730.1"/>
    <property type="molecule type" value="Genomic_DNA"/>
</dbReference>
<proteinExistence type="predicted"/>
<organism evidence="1">
    <name type="scientific">marine sediment metagenome</name>
    <dbReference type="NCBI Taxonomy" id="412755"/>
    <lineage>
        <taxon>unclassified sequences</taxon>
        <taxon>metagenomes</taxon>
        <taxon>ecological metagenomes</taxon>
    </lineage>
</organism>
<dbReference type="InterPro" id="IPR029063">
    <property type="entry name" value="SAM-dependent_MTases_sf"/>
</dbReference>
<evidence type="ECO:0000313" key="1">
    <source>
        <dbReference type="EMBL" id="GAG72730.1"/>
    </source>
</evidence>
<protein>
    <recommendedName>
        <fullName evidence="2">PABS domain-containing protein</fullName>
    </recommendedName>
</protein>
<dbReference type="CDD" id="cd02440">
    <property type="entry name" value="AdoMet_MTases"/>
    <property type="match status" value="1"/>
</dbReference>
<name>X0ZSF9_9ZZZZ</name>
<dbReference type="AlphaFoldDB" id="X0ZSF9"/>
<reference evidence="1" key="1">
    <citation type="journal article" date="2014" name="Front. Microbiol.">
        <title>High frequency of phylogenetically diverse reductive dehalogenase-homologous genes in deep subseafloor sedimentary metagenomes.</title>
        <authorList>
            <person name="Kawai M."/>
            <person name="Futagami T."/>
            <person name="Toyoda A."/>
            <person name="Takaki Y."/>
            <person name="Nishi S."/>
            <person name="Hori S."/>
            <person name="Arai W."/>
            <person name="Tsubouchi T."/>
            <person name="Morono Y."/>
            <person name="Uchiyama I."/>
            <person name="Ito T."/>
            <person name="Fujiyama A."/>
            <person name="Inagaki F."/>
            <person name="Takami H."/>
        </authorList>
    </citation>
    <scope>NUCLEOTIDE SEQUENCE</scope>
    <source>
        <strain evidence="1">Expedition CK06-06</strain>
    </source>
</reference>
<accession>X0ZSF9</accession>
<comment type="caution">
    <text evidence="1">The sequence shown here is derived from an EMBL/GenBank/DDBJ whole genome shotgun (WGS) entry which is preliminary data.</text>
</comment>